<gene>
    <name evidence="2" type="ORF">FCI23_06905</name>
</gene>
<keyword evidence="3" id="KW-1185">Reference proteome</keyword>
<name>A0A4U0SQY1_9ACTN</name>
<keyword evidence="2" id="KW-0808">Transferase</keyword>
<dbReference type="Pfam" id="PF01636">
    <property type="entry name" value="APH"/>
    <property type="match status" value="1"/>
</dbReference>
<dbReference type="Gene3D" id="3.90.1200.10">
    <property type="match status" value="1"/>
</dbReference>
<dbReference type="AlphaFoldDB" id="A0A4U0SQY1"/>
<evidence type="ECO:0000313" key="2">
    <source>
        <dbReference type="EMBL" id="TKA12514.1"/>
    </source>
</evidence>
<evidence type="ECO:0000259" key="1">
    <source>
        <dbReference type="Pfam" id="PF01636"/>
    </source>
</evidence>
<dbReference type="InterPro" id="IPR011009">
    <property type="entry name" value="Kinase-like_dom_sf"/>
</dbReference>
<dbReference type="GO" id="GO:0016740">
    <property type="term" value="F:transferase activity"/>
    <property type="evidence" value="ECO:0007669"/>
    <property type="project" value="UniProtKB-KW"/>
</dbReference>
<feature type="domain" description="Aminoglycoside phosphotransferase" evidence="1">
    <location>
        <begin position="69"/>
        <end position="229"/>
    </location>
</feature>
<reference evidence="2 3" key="1">
    <citation type="submission" date="2019-04" db="EMBL/GenBank/DDBJ databases">
        <title>Streptomyces oryziradicis sp. nov., a novel actinomycete isolated from rhizosphere soil of rice (Oryza sativa L.).</title>
        <authorList>
            <person name="Li C."/>
        </authorList>
    </citation>
    <scope>NUCLEOTIDE SEQUENCE [LARGE SCALE GENOMIC DNA]</scope>
    <source>
        <strain evidence="2 3">NEAU-C40</strain>
    </source>
</reference>
<evidence type="ECO:0000313" key="3">
    <source>
        <dbReference type="Proteomes" id="UP000305778"/>
    </source>
</evidence>
<proteinExistence type="predicted"/>
<dbReference type="SUPFAM" id="SSF56112">
    <property type="entry name" value="Protein kinase-like (PK-like)"/>
    <property type="match status" value="1"/>
</dbReference>
<accession>A0A4U0SQY1</accession>
<dbReference type="InterPro" id="IPR002575">
    <property type="entry name" value="Aminoglycoside_PTrfase"/>
</dbReference>
<sequence>MVYRLTPERARLVADGLGVRLSGLSPAGADKGRTIFAVTDAGQPVVVKWLDRWGQWLPGAIGHSTQLLGRGYPTARIFAHGPVLGGYGLVQERLPGRPAVTGPDKAVLDEVCAAVALQSAALHNGAAPRCGDPGWMAKVVYGDTMGWWRAARERSPESAELCVRLAEWVRAVPRPELRADFVHFDLSFTSILVRRGRLGGIVDIDNLALGDRALDLVCLACQYEGLRFRDAPVPGPGDPVDRLVEEVLRISGRPGWRQAVAYNAIARLGWGGPHGRRDQLERSLWVIPRMMDRVI</sequence>
<dbReference type="EMBL" id="SUMC01000004">
    <property type="protein sequence ID" value="TKA12514.1"/>
    <property type="molecule type" value="Genomic_DNA"/>
</dbReference>
<organism evidence="2 3">
    <name type="scientific">Actinacidiphila oryziradicis</name>
    <dbReference type="NCBI Taxonomy" id="2571141"/>
    <lineage>
        <taxon>Bacteria</taxon>
        <taxon>Bacillati</taxon>
        <taxon>Actinomycetota</taxon>
        <taxon>Actinomycetes</taxon>
        <taxon>Kitasatosporales</taxon>
        <taxon>Streptomycetaceae</taxon>
        <taxon>Actinacidiphila</taxon>
    </lineage>
</organism>
<comment type="caution">
    <text evidence="2">The sequence shown here is derived from an EMBL/GenBank/DDBJ whole genome shotgun (WGS) entry which is preliminary data.</text>
</comment>
<dbReference type="Proteomes" id="UP000305778">
    <property type="component" value="Unassembled WGS sequence"/>
</dbReference>
<dbReference type="OrthoDB" id="3676359at2"/>
<protein>
    <submittedName>
        <fullName evidence="2">Aminoglycoside phosphotransferase family protein</fullName>
    </submittedName>
</protein>
<dbReference type="RefSeq" id="WP_136722547.1">
    <property type="nucleotide sequence ID" value="NZ_SUMC01000004.1"/>
</dbReference>